<keyword evidence="1" id="KW-0808">Transferase</keyword>
<reference evidence="1 2" key="1">
    <citation type="journal article" date="2011" name="PLoS Genet.">
        <title>Genome sequencing and comparative transcriptomics of the model entomopathogenic fungi Metarhizium anisopliae and M. acridum.</title>
        <authorList>
            <person name="Gao Q."/>
            <person name="Jin K."/>
            <person name="Ying S.H."/>
            <person name="Zhang Y."/>
            <person name="Xiao G."/>
            <person name="Shang Y."/>
            <person name="Duan Z."/>
            <person name="Hu X."/>
            <person name="Xie X.Q."/>
            <person name="Zhou G."/>
            <person name="Peng G."/>
            <person name="Luo Z."/>
            <person name="Huang W."/>
            <person name="Wang B."/>
            <person name="Fang W."/>
            <person name="Wang S."/>
            <person name="Zhong Y."/>
            <person name="Ma L.J."/>
            <person name="St Leger R.J."/>
            <person name="Zhao G.P."/>
            <person name="Pei Y."/>
            <person name="Feng M.G."/>
            <person name="Xia Y."/>
            <person name="Wang C."/>
        </authorList>
    </citation>
    <scope>NUCLEOTIDE SEQUENCE [LARGE SCALE GENOMIC DNA]</scope>
    <source>
        <strain evidence="1 2">CQMa 102</strain>
    </source>
</reference>
<keyword evidence="2" id="KW-1185">Reference proteome</keyword>
<dbReference type="EMBL" id="GL698497">
    <property type="protein sequence ID" value="EFY89628.1"/>
    <property type="molecule type" value="Genomic_DNA"/>
</dbReference>
<dbReference type="eggNOG" id="KOG1269">
    <property type="taxonomic scope" value="Eukaryota"/>
</dbReference>
<dbReference type="Proteomes" id="UP000002499">
    <property type="component" value="Unassembled WGS sequence"/>
</dbReference>
<dbReference type="GO" id="GO:0032259">
    <property type="term" value="P:methylation"/>
    <property type="evidence" value="ECO:0007669"/>
    <property type="project" value="UniProtKB-KW"/>
</dbReference>
<dbReference type="HOGENOM" id="CLU_1354900_0_0_1"/>
<keyword evidence="1" id="KW-0489">Methyltransferase</keyword>
<dbReference type="InParanoid" id="E9E333"/>
<protein>
    <submittedName>
        <fullName evidence="1">Sterol 24-C-methyltransferase</fullName>
    </submittedName>
</protein>
<evidence type="ECO:0000313" key="1">
    <source>
        <dbReference type="EMBL" id="EFY89628.1"/>
    </source>
</evidence>
<sequence>MPSKTLVSGNDARRADFDKILHGASSESPGGLRAMMGKDREANEVAVKEYFRHWDNKKAQDEAEAVRQARADDYASLTRQYGLLATPFLHDCGIFGVYEWLMTESYDDEDLEHRRIRLDIEQGDGIPQMFGVREGLAAIREAGFELVHHEDFAALDSGPGVVAHAFLQALEMARIVPSGTSPFFVPIIQVHQPSPWIPDTPT</sequence>
<gene>
    <name evidence="1" type="ORF">MAC_04281</name>
</gene>
<dbReference type="OrthoDB" id="540004at2759"/>
<name>E9E333_METAQ</name>
<proteinExistence type="predicted"/>
<accession>E9E333</accession>
<organism evidence="2">
    <name type="scientific">Metarhizium acridum (strain CQMa 102)</name>
    <dbReference type="NCBI Taxonomy" id="655827"/>
    <lineage>
        <taxon>Eukaryota</taxon>
        <taxon>Fungi</taxon>
        <taxon>Dikarya</taxon>
        <taxon>Ascomycota</taxon>
        <taxon>Pezizomycotina</taxon>
        <taxon>Sordariomycetes</taxon>
        <taxon>Hypocreomycetidae</taxon>
        <taxon>Hypocreales</taxon>
        <taxon>Clavicipitaceae</taxon>
        <taxon>Metarhizium</taxon>
    </lineage>
</organism>
<dbReference type="GO" id="GO:0008168">
    <property type="term" value="F:methyltransferase activity"/>
    <property type="evidence" value="ECO:0007669"/>
    <property type="project" value="UniProtKB-KW"/>
</dbReference>
<dbReference type="AlphaFoldDB" id="E9E333"/>
<dbReference type="STRING" id="655827.E9E333"/>
<evidence type="ECO:0000313" key="2">
    <source>
        <dbReference type="Proteomes" id="UP000002499"/>
    </source>
</evidence>